<keyword evidence="2" id="KW-1185">Reference proteome</keyword>
<organism evidence="1 2">
    <name type="scientific">Agarivorans albus MKT 106</name>
    <dbReference type="NCBI Taxonomy" id="1331007"/>
    <lineage>
        <taxon>Bacteria</taxon>
        <taxon>Pseudomonadati</taxon>
        <taxon>Pseudomonadota</taxon>
        <taxon>Gammaproteobacteria</taxon>
        <taxon>Alteromonadales</taxon>
        <taxon>Alteromonadaceae</taxon>
        <taxon>Agarivorans</taxon>
    </lineage>
</organism>
<reference evidence="1" key="1">
    <citation type="journal article" date="2013" name="Genome Announc.">
        <title>Draft Genome Sequence of Agarivorans albus Strain MKT 106T, an Agarolytic Marine Bacterium.</title>
        <authorList>
            <person name="Yasuike M."/>
            <person name="Nakamura Y."/>
            <person name="Kai W."/>
            <person name="Fujiwara A."/>
            <person name="Fukui Y."/>
            <person name="Satomi M."/>
            <person name="Sano M."/>
        </authorList>
    </citation>
    <scope>NUCLEOTIDE SEQUENCE [LARGE SCALE GENOMIC DNA]</scope>
</reference>
<evidence type="ECO:0000313" key="2">
    <source>
        <dbReference type="Proteomes" id="UP000014461"/>
    </source>
</evidence>
<gene>
    <name evidence="1" type="ORF">AALB_0546</name>
</gene>
<dbReference type="Proteomes" id="UP000014461">
    <property type="component" value="Unassembled WGS sequence"/>
</dbReference>
<proteinExistence type="predicted"/>
<evidence type="ECO:0000313" key="1">
    <source>
        <dbReference type="EMBL" id="GAD00466.1"/>
    </source>
</evidence>
<dbReference type="EMBL" id="BARX01000002">
    <property type="protein sequence ID" value="GAD00466.1"/>
    <property type="molecule type" value="Genomic_DNA"/>
</dbReference>
<dbReference type="AlphaFoldDB" id="R9PQT8"/>
<accession>R9PQT8</accession>
<sequence length="45" mass="5063">MKNMHIEKLTKTIKMRTMVVRAMFASISLLLLVSASLEAKPFLLG</sequence>
<protein>
    <submittedName>
        <fullName evidence="1">Uncharacterized protein</fullName>
    </submittedName>
</protein>
<name>R9PQT8_AGAAL</name>
<comment type="caution">
    <text evidence="1">The sequence shown here is derived from an EMBL/GenBank/DDBJ whole genome shotgun (WGS) entry which is preliminary data.</text>
</comment>